<accession>A0A4R6ZKI6</accession>
<organism evidence="1 2">
    <name type="scientific">Listeria rocourtiae</name>
    <dbReference type="NCBI Taxonomy" id="647910"/>
    <lineage>
        <taxon>Bacteria</taxon>
        <taxon>Bacillati</taxon>
        <taxon>Bacillota</taxon>
        <taxon>Bacilli</taxon>
        <taxon>Bacillales</taxon>
        <taxon>Listeriaceae</taxon>
        <taxon>Listeria</taxon>
    </lineage>
</organism>
<name>A0A4R6ZKI6_9LIST</name>
<evidence type="ECO:0000313" key="1">
    <source>
        <dbReference type="EMBL" id="TDR52901.1"/>
    </source>
</evidence>
<evidence type="ECO:0000313" key="2">
    <source>
        <dbReference type="Proteomes" id="UP000295558"/>
    </source>
</evidence>
<dbReference type="EMBL" id="SNZK01000006">
    <property type="protein sequence ID" value="TDR52901.1"/>
    <property type="molecule type" value="Genomic_DNA"/>
</dbReference>
<comment type="caution">
    <text evidence="1">The sequence shown here is derived from an EMBL/GenBank/DDBJ whole genome shotgun (WGS) entry which is preliminary data.</text>
</comment>
<proteinExistence type="predicted"/>
<dbReference type="OrthoDB" id="9762921at2"/>
<keyword evidence="2" id="KW-1185">Reference proteome</keyword>
<reference evidence="1 2" key="1">
    <citation type="submission" date="2019-03" db="EMBL/GenBank/DDBJ databases">
        <title>Genomic Encyclopedia of Type Strains, Phase III (KMG-III): the genomes of soil and plant-associated and newly described type strains.</title>
        <authorList>
            <person name="Whitman W."/>
        </authorList>
    </citation>
    <scope>NUCLEOTIDE SEQUENCE [LARGE SCALE GENOMIC DNA]</scope>
    <source>
        <strain evidence="1 2">CECT 7972</strain>
    </source>
</reference>
<sequence>MYDIIIIGSGVSSTFAMLKLHTNQKILTIDSGPSIESRLVKASTSGFGGLGLSEGKYNFSPDLGGNLSSKIGEELVLKYLSEVESIIDTFGAKSALTYESLANNQSNSSIKFLACPTKHLGTALSKEVYHNIFTYLANKVDFLFNNAVTGIDKQDGAFRVTTSENHIFHAKKVIVATGSKKNQALDRSLAELGLVSQNNRVDIGFRIETLSETFDSLLQNHLEVKMKKGDLYSYCMNNYGRVIKRRLYGRVTPEGQNCREEAPSKNLNFTLFRPYYFDNESQMNTYLNTLFAKINQNRDRIIGYPLHSLSSKFEPVKVIQETVPYESDTTANIILADLLEDTLDFLHCLEKNMQSKIDGNTLLYCYDTKYFGPEIQTNSSFESDVSGLYFIGDCSGVTHSLSHAACSGLYLGEMLH</sequence>
<dbReference type="PANTHER" id="PTHR43106">
    <property type="entry name" value="DEHYDROGENASE-RELATED"/>
    <property type="match status" value="1"/>
</dbReference>
<dbReference type="Proteomes" id="UP000295558">
    <property type="component" value="Unassembled WGS sequence"/>
</dbReference>
<dbReference type="PRINTS" id="PR00368">
    <property type="entry name" value="FADPNR"/>
</dbReference>
<dbReference type="InterPro" id="IPR036188">
    <property type="entry name" value="FAD/NAD-bd_sf"/>
</dbReference>
<dbReference type="AlphaFoldDB" id="A0A4R6ZKI6"/>
<gene>
    <name evidence="1" type="ORF">DFP96_106108</name>
</gene>
<dbReference type="RefSeq" id="WP_051994126.1">
    <property type="nucleotide sequence ID" value="NZ_JAASUO010000003.1"/>
</dbReference>
<dbReference type="PANTHER" id="PTHR43106:SF1">
    <property type="entry name" value="DEHYDROGENASE-RELATED"/>
    <property type="match status" value="1"/>
</dbReference>
<protein>
    <submittedName>
        <fullName evidence="1">Uncharacterized protein</fullName>
    </submittedName>
</protein>
<dbReference type="SUPFAM" id="SSF51905">
    <property type="entry name" value="FAD/NAD(P)-binding domain"/>
    <property type="match status" value="1"/>
</dbReference>
<dbReference type="Gene3D" id="3.50.50.60">
    <property type="entry name" value="FAD/NAD(P)-binding domain"/>
    <property type="match status" value="1"/>
</dbReference>